<dbReference type="AlphaFoldDB" id="A0A430B6L8"/>
<comment type="caution">
    <text evidence="1">The sequence shown here is derived from an EMBL/GenBank/DDBJ whole genome shotgun (WGS) entry which is preliminary data.</text>
</comment>
<dbReference type="OrthoDB" id="2216808at2"/>
<organism evidence="1 2">
    <name type="scientific">Vagococcus carniphilus</name>
    <dbReference type="NCBI Taxonomy" id="218144"/>
    <lineage>
        <taxon>Bacteria</taxon>
        <taxon>Bacillati</taxon>
        <taxon>Bacillota</taxon>
        <taxon>Bacilli</taxon>
        <taxon>Lactobacillales</taxon>
        <taxon>Enterococcaceae</taxon>
        <taxon>Vagococcus</taxon>
    </lineage>
</organism>
<keyword evidence="2" id="KW-1185">Reference proteome</keyword>
<proteinExistence type="predicted"/>
<name>A0A430B6L8_9ENTE</name>
<reference evidence="1 2" key="1">
    <citation type="submission" date="2017-05" db="EMBL/GenBank/DDBJ databases">
        <title>Vagococcus spp. assemblies.</title>
        <authorList>
            <person name="Gulvik C.A."/>
        </authorList>
    </citation>
    <scope>NUCLEOTIDE SEQUENCE [LARGE SCALE GENOMIC DNA]</scope>
    <source>
        <strain evidence="1 2">SS1714</strain>
    </source>
</reference>
<dbReference type="RefSeq" id="WP_126792904.1">
    <property type="nucleotide sequence ID" value="NZ_CP060720.1"/>
</dbReference>
<evidence type="ECO:0000313" key="1">
    <source>
        <dbReference type="EMBL" id="RSU15949.1"/>
    </source>
</evidence>
<protein>
    <submittedName>
        <fullName evidence="1">Uncharacterized protein</fullName>
    </submittedName>
</protein>
<gene>
    <name evidence="1" type="ORF">CBF28_05835</name>
</gene>
<sequence>MKLKWFNVLMVLMTLLGTFFTSTVSVKASSLSLNEMTSYSYTGHSPNVGYVMTHQIYVLKMDGKKVFCIQSGIPTSSGEGYIPEIYISSKKEKLSQIAYYGYTVSILVLFGNISTNKWHFLLD</sequence>
<dbReference type="GeneID" id="95581817"/>
<evidence type="ECO:0000313" key="2">
    <source>
        <dbReference type="Proteomes" id="UP000288028"/>
    </source>
</evidence>
<accession>A0A430B6L8</accession>
<dbReference type="Proteomes" id="UP000288028">
    <property type="component" value="Unassembled WGS sequence"/>
</dbReference>
<dbReference type="EMBL" id="NGKB01000004">
    <property type="protein sequence ID" value="RSU15949.1"/>
    <property type="molecule type" value="Genomic_DNA"/>
</dbReference>